<feature type="repeat" description="TPR" evidence="3">
    <location>
        <begin position="1012"/>
        <end position="1045"/>
    </location>
</feature>
<feature type="compositionally biased region" description="Polar residues" evidence="4">
    <location>
        <begin position="215"/>
        <end position="234"/>
    </location>
</feature>
<evidence type="ECO:0000256" key="2">
    <source>
        <dbReference type="ARBA" id="ARBA00022803"/>
    </source>
</evidence>
<reference evidence="6" key="1">
    <citation type="submission" date="2021-02" db="EMBL/GenBank/DDBJ databases">
        <authorList>
            <person name="Nowell W R."/>
        </authorList>
    </citation>
    <scope>NUCLEOTIDE SEQUENCE</scope>
</reference>
<feature type="compositionally biased region" description="Polar residues" evidence="4">
    <location>
        <begin position="391"/>
        <end position="402"/>
    </location>
</feature>
<name>A0A814SZ28_9BILA</name>
<feature type="compositionally biased region" description="Basic residues" evidence="4">
    <location>
        <begin position="50"/>
        <end position="60"/>
    </location>
</feature>
<accession>A0A814SZ28</accession>
<dbReference type="PANTHER" id="PTHR45641">
    <property type="entry name" value="TETRATRICOPEPTIDE REPEAT PROTEIN (AFU_ORTHOLOGUE AFUA_6G03870)"/>
    <property type="match status" value="1"/>
</dbReference>
<dbReference type="Gene3D" id="1.25.40.10">
    <property type="entry name" value="Tetratricopeptide repeat domain"/>
    <property type="match status" value="2"/>
</dbReference>
<dbReference type="InterPro" id="IPR048257">
    <property type="entry name" value="DUF4590"/>
</dbReference>
<evidence type="ECO:0000313" key="6">
    <source>
        <dbReference type="EMBL" id="CAF1154698.1"/>
    </source>
</evidence>
<dbReference type="SMART" id="SM00028">
    <property type="entry name" value="TPR"/>
    <property type="match status" value="7"/>
</dbReference>
<dbReference type="AlphaFoldDB" id="A0A814SZ28"/>
<dbReference type="Proteomes" id="UP000663832">
    <property type="component" value="Unassembled WGS sequence"/>
</dbReference>
<feature type="compositionally biased region" description="Basic and acidic residues" evidence="4">
    <location>
        <begin position="235"/>
        <end position="245"/>
    </location>
</feature>
<feature type="region of interest" description="Disordered" evidence="4">
    <location>
        <begin position="44"/>
        <end position="76"/>
    </location>
</feature>
<feature type="domain" description="DUF4590" evidence="5">
    <location>
        <begin position="128"/>
        <end position="208"/>
    </location>
</feature>
<gene>
    <name evidence="6" type="ORF">QVE165_LOCUS23215</name>
</gene>
<dbReference type="SUPFAM" id="SSF48452">
    <property type="entry name" value="TPR-like"/>
    <property type="match status" value="2"/>
</dbReference>
<sequence>MEYLLRHERRRRAHDLINQQIIERAIDLERERENDLRRHIRSIIHDVQHSKRQRHSRSYSRHSDYRDNRHRYNASDVYEEQLKHRSNSVSQYRDHSCQNRRSESRECSLVTLTYHGANVGRHGDEIMIVQRDKTVFKGCLNRGDQLTFKSKRYHDERRIQFEFYINDLLEDRMTACCEHALININEKHYFQVNRVVGSQPCQECQSETSSYSSSPPRNNLTSKIRRSSSLSFANKEQRQITERSSPRITTSSHKSKPPVSLNNRSHQKSSSQKQSNPQRFERNHSTIISIQQNNIEKPLNEDFSTHTSEFPEVATSILVQQENIQPNDENATVFLPTLSSTDRESPPPPPLPTPPKRIYGPPQLSTMLSVSELLDSPFETPLDTHEETVENPINENFESLNIQEKKDSRSDTDNEDNQNENNQSNEIVQFLQTMSSHVENTPNEQINQQISLLNNNSARETGIVNDATHILLTRLGIMRQQQVEHTEPTIGNAPRQKGNVEYFILVYLHSTYPDKSTIKHLRSLVNFLKIFDDTDDCTAFINSISNEKIILILSNSFFNSILERVEDLQQIFTIHILYDDNNNNNQDQQIQLNKHLKIKGFYRNVNEIYQQISKDITEVTRDLIAYMNISSNTTTPDPMFIYSQLISQIILDREETDCAMKELVNFSRQEYDGNDEELSIIDEFESDYEESRAIWWFTRQCFLSKMLNKALRIPEADVLFKLRLFIQHLHHQIRNESIFNTSETDLIVYLGQTIHQNDLEDLQKSSTNNGLLVFSQFLFASTDILKAIEIARKLPVLSDEYIPVILCLNITSNTKCANTSSLRYTVDDDNDVLLNMGMMGRLIKIEKSINNPYGIASIYLDLVDSKNERNLQEMIEIKRNEVKGAAPFITLIKLMMIMDQQARAEQLVQMIFDDETLKSDANLQGSLAAACHILGATCHAKGDFKRAAELFHLSLDTFLRFVPSDAVQLSPTYNNIGSMYFRQEEYTKAIEYHQKALDVQLNSTNPNLNAIASYSNNVGVVQLKQGNYSDAVKSFDRALKILLQINQSNDPDLASTYDNLADAYFFQDKYDNALTYYTKALEIQRLVQPRNPQALASFNNSIGNIYNKIHRYDDALVYFKRALECQQEYLPPTHPSFASLYNNIGSMYYRQEQYADALPYYLKSLEIELMCLPDNHPTIAVTHFNIATTYTGLGRFDDAIISTERSIEQLLKTLPPNHPEVIENRSYMETIKNKRILKGLFDTNATNI</sequence>
<dbReference type="Pfam" id="PF15257">
    <property type="entry name" value="DUF4590"/>
    <property type="match status" value="1"/>
</dbReference>
<feature type="repeat" description="TPR" evidence="3">
    <location>
        <begin position="1096"/>
        <end position="1129"/>
    </location>
</feature>
<feature type="compositionally biased region" description="Pro residues" evidence="4">
    <location>
        <begin position="346"/>
        <end position="355"/>
    </location>
</feature>
<evidence type="ECO:0000256" key="1">
    <source>
        <dbReference type="ARBA" id="ARBA00022737"/>
    </source>
</evidence>
<feature type="region of interest" description="Disordered" evidence="4">
    <location>
        <begin position="338"/>
        <end position="358"/>
    </location>
</feature>
<evidence type="ECO:0000256" key="4">
    <source>
        <dbReference type="SAM" id="MobiDB-lite"/>
    </source>
</evidence>
<feature type="region of interest" description="Disordered" evidence="4">
    <location>
        <begin position="204"/>
        <end position="280"/>
    </location>
</feature>
<dbReference type="EMBL" id="CAJNOM010000156">
    <property type="protein sequence ID" value="CAF1154698.1"/>
    <property type="molecule type" value="Genomic_DNA"/>
</dbReference>
<feature type="compositionally biased region" description="Basic and acidic residues" evidence="4">
    <location>
        <begin position="403"/>
        <end position="412"/>
    </location>
</feature>
<feature type="repeat" description="TPR" evidence="3">
    <location>
        <begin position="1054"/>
        <end position="1087"/>
    </location>
</feature>
<proteinExistence type="predicted"/>
<keyword evidence="7" id="KW-1185">Reference proteome</keyword>
<feature type="region of interest" description="Disordered" evidence="4">
    <location>
        <begin position="383"/>
        <end position="423"/>
    </location>
</feature>
<feature type="repeat" description="TPR" evidence="3">
    <location>
        <begin position="1138"/>
        <end position="1171"/>
    </location>
</feature>
<dbReference type="OrthoDB" id="19588at2759"/>
<evidence type="ECO:0000256" key="3">
    <source>
        <dbReference type="PROSITE-ProRule" id="PRU00339"/>
    </source>
</evidence>
<organism evidence="6 7">
    <name type="scientific">Adineta steineri</name>
    <dbReference type="NCBI Taxonomy" id="433720"/>
    <lineage>
        <taxon>Eukaryota</taxon>
        <taxon>Metazoa</taxon>
        <taxon>Spiralia</taxon>
        <taxon>Gnathifera</taxon>
        <taxon>Rotifera</taxon>
        <taxon>Eurotatoria</taxon>
        <taxon>Bdelloidea</taxon>
        <taxon>Adinetida</taxon>
        <taxon>Adinetidae</taxon>
        <taxon>Adineta</taxon>
    </lineage>
</organism>
<keyword evidence="1" id="KW-0677">Repeat</keyword>
<dbReference type="PANTHER" id="PTHR45641:SF1">
    <property type="entry name" value="AAA+ ATPASE DOMAIN-CONTAINING PROTEIN"/>
    <property type="match status" value="1"/>
</dbReference>
<dbReference type="InterPro" id="IPR019734">
    <property type="entry name" value="TPR_rpt"/>
</dbReference>
<evidence type="ECO:0000259" key="5">
    <source>
        <dbReference type="Pfam" id="PF15257"/>
    </source>
</evidence>
<feature type="repeat" description="TPR" evidence="3">
    <location>
        <begin position="970"/>
        <end position="1003"/>
    </location>
</feature>
<comment type="caution">
    <text evidence="6">The sequence shown here is derived from an EMBL/GenBank/DDBJ whole genome shotgun (WGS) entry which is preliminary data.</text>
</comment>
<protein>
    <recommendedName>
        <fullName evidence="5">DUF4590 domain-containing protein</fullName>
    </recommendedName>
</protein>
<dbReference type="InterPro" id="IPR011990">
    <property type="entry name" value="TPR-like_helical_dom_sf"/>
</dbReference>
<dbReference type="Pfam" id="PF13424">
    <property type="entry name" value="TPR_12"/>
    <property type="match status" value="3"/>
</dbReference>
<dbReference type="PROSITE" id="PS50293">
    <property type="entry name" value="TPR_REGION"/>
    <property type="match status" value="2"/>
</dbReference>
<keyword evidence="2 3" id="KW-0802">TPR repeat</keyword>
<evidence type="ECO:0000313" key="7">
    <source>
        <dbReference type="Proteomes" id="UP000663832"/>
    </source>
</evidence>
<dbReference type="PROSITE" id="PS50005">
    <property type="entry name" value="TPR"/>
    <property type="match status" value="5"/>
</dbReference>